<keyword evidence="5 7" id="KW-0460">Magnesium</keyword>
<dbReference type="InterPro" id="IPR043519">
    <property type="entry name" value="NT_sf"/>
</dbReference>
<keyword evidence="1 7" id="KW-0808">Transferase</keyword>
<dbReference type="InterPro" id="IPR005190">
    <property type="entry name" value="GlnE_rpt_dom"/>
</dbReference>
<keyword evidence="3 7" id="KW-0547">Nucleotide-binding</keyword>
<evidence type="ECO:0000256" key="4">
    <source>
        <dbReference type="ARBA" id="ARBA00022840"/>
    </source>
</evidence>
<dbReference type="Proteomes" id="UP001556631">
    <property type="component" value="Unassembled WGS sequence"/>
</dbReference>
<dbReference type="EC" id="2.7.7.42" evidence="7"/>
<organism evidence="10 11">
    <name type="scientific">Nocardioides eburneus</name>
    <dbReference type="NCBI Taxonomy" id="3231482"/>
    <lineage>
        <taxon>Bacteria</taxon>
        <taxon>Bacillati</taxon>
        <taxon>Actinomycetota</taxon>
        <taxon>Actinomycetes</taxon>
        <taxon>Propionibacteriales</taxon>
        <taxon>Nocardioidaceae</taxon>
        <taxon>Nocardioides</taxon>
    </lineage>
</organism>
<comment type="catalytic activity">
    <reaction evidence="7">
        <text>[glutamine synthetase]-O(4)-(5'-adenylyl)-L-tyrosine + phosphate = [glutamine synthetase]-L-tyrosine + ADP</text>
        <dbReference type="Rhea" id="RHEA:43716"/>
        <dbReference type="Rhea" id="RHEA-COMP:10660"/>
        <dbReference type="Rhea" id="RHEA-COMP:10661"/>
        <dbReference type="ChEBI" id="CHEBI:43474"/>
        <dbReference type="ChEBI" id="CHEBI:46858"/>
        <dbReference type="ChEBI" id="CHEBI:83624"/>
        <dbReference type="ChEBI" id="CHEBI:456216"/>
        <dbReference type="EC" id="2.7.7.89"/>
    </reaction>
</comment>
<comment type="function">
    <text evidence="7">Involved in the regulation of glutamine synthetase GlnA, a key enzyme in the process to assimilate ammonia. When cellular nitrogen levels are high, the C-terminal adenylyl transferase (AT) inactivates GlnA by covalent transfer of an adenylyl group from ATP to specific tyrosine residue of GlnA, thus reducing its activity. Conversely, when nitrogen levels are low, the N-terminal adenylyl removase (AR) activates GlnA by removing the adenylyl group by phosphorolysis, increasing its activity. The regulatory region of GlnE binds the signal transduction protein PII (GlnB) which indicates the nitrogen status of the cell.</text>
</comment>
<feature type="domain" description="PII-uridylyltransferase/Glutamine-synthetase adenylyltransferase" evidence="9">
    <location>
        <begin position="853"/>
        <end position="990"/>
    </location>
</feature>
<keyword evidence="2 7" id="KW-0548">Nucleotidyltransferase</keyword>
<keyword evidence="11" id="KW-1185">Reference proteome</keyword>
<dbReference type="NCBIfam" id="NF010707">
    <property type="entry name" value="PRK14109.1"/>
    <property type="match status" value="1"/>
</dbReference>
<comment type="caution">
    <text evidence="10">The sequence shown here is derived from an EMBL/GenBank/DDBJ whole genome shotgun (WGS) entry which is preliminary data.</text>
</comment>
<feature type="region of interest" description="Adenylyl transferase" evidence="7">
    <location>
        <begin position="500"/>
        <end position="995"/>
    </location>
</feature>
<dbReference type="HAMAP" id="MF_00802">
    <property type="entry name" value="GlnE"/>
    <property type="match status" value="1"/>
</dbReference>
<dbReference type="RefSeq" id="WP_367991869.1">
    <property type="nucleotide sequence ID" value="NZ_JBFPJR010000006.1"/>
</dbReference>
<keyword evidence="4 7" id="KW-0067">ATP-binding</keyword>
<keyword evidence="6 7" id="KW-0511">Multifunctional enzyme</keyword>
<dbReference type="Gene3D" id="3.30.460.10">
    <property type="entry name" value="Beta Polymerase, domain 2"/>
    <property type="match status" value="2"/>
</dbReference>
<evidence type="ECO:0000256" key="1">
    <source>
        <dbReference type="ARBA" id="ARBA00022679"/>
    </source>
</evidence>
<evidence type="ECO:0000313" key="10">
    <source>
        <dbReference type="EMBL" id="MEX0426952.1"/>
    </source>
</evidence>
<dbReference type="Pfam" id="PF03710">
    <property type="entry name" value="GlnE"/>
    <property type="match status" value="2"/>
</dbReference>
<sequence length="995" mass="108569">MIRPTTSKGSLLRLGFGDPEEAAAHLERLGAAADPLLALFGRVADPDLALRSLVAVVERAEDGGVLLDGLADDEGTAMRLLAVLGASQALGNHLVRHPAQWRELCDPTLGSTRPPAYHLRAELLRAVGAEPYAEMPVATLPDADAVDALRVEYRRWLMRLAARDLAHGLGVDDVAAELSDLAVGTLDAALAIARARVGEPAAGVRLAVIAMGKCGGHELNYVSDVDVVFAHDPVDLGDDTLSDQQALRIATQLASQFMQICSDHTGEGTIWQVDAALRPEGKAGPLSRTVTSHLGYYQRWASTWEFQALLKARPAAGDLALGREYVETLQPLVWTAAERDGFVADTQAMRRRVVAHIPVRDADRELKLGAGGLRDVEFAVQLLQLVHGRADATLRAPTTLSALAELTRRGYVGREDGEELHRAYAFLRTMEHRIQLFRLQRTHLVPRDEASLRRLGRSLGFLREPVVSLEKEWAHERREVSRLHQKLFYRPLLAAVARIPGEEARLSTEAAEERLTALGYADPTAALRHLEALTRGMRRSAIVQRTLLPVMLQWFAEGPDPDAGLFGFRRISEALGESPWYLRALRDEGLIAERLARILSTSRYTTGLLEREPEGVRILGESLEPLTGEALEEEMTSAVERRTGAEASVKAVRAIRRRELFRISAAELMGEADVETVGAALSRLTDATLEASLRAVVADATASRGLESPPTRLAIIAMGRYGGFELSYASDADILFVHEPAPGVDPHQAASFAQAVVGELRRLLALPGADLPLELDAGLRPEGKSGPLVRTLSAYASYYAKWSHVWEAQALLRADAVVGDPELRKAFTAMIDPLRYPEGGLSEDDVIEVRRIKARVDAERLPRGADPHTHLKLGRGGLADIEWTVQLLQLRHAHEIPGLRTPHTIEALTAAREAGLLDPDDVASLCEAWRLVSRVRNAVTLARGRPSDSLPSSAVERRAVAAILGYPAGATDEMVNDYLRATRVAHGVVERVFWG</sequence>
<dbReference type="EMBL" id="JBFPJR010000006">
    <property type="protein sequence ID" value="MEX0426952.1"/>
    <property type="molecule type" value="Genomic_DNA"/>
</dbReference>
<evidence type="ECO:0000259" key="8">
    <source>
        <dbReference type="Pfam" id="PF03710"/>
    </source>
</evidence>
<dbReference type="InterPro" id="IPR013546">
    <property type="entry name" value="PII_UdlTrfase/GS_AdlTrfase"/>
</dbReference>
<accession>A0ABV3SVK0</accession>
<evidence type="ECO:0000256" key="3">
    <source>
        <dbReference type="ARBA" id="ARBA00022741"/>
    </source>
</evidence>
<feature type="domain" description="Glutamate-ammonia ligase adenylyltransferase repeated" evidence="8">
    <location>
        <begin position="593"/>
        <end position="828"/>
    </location>
</feature>
<dbReference type="GO" id="GO:0047388">
    <property type="term" value="F:[glutamine synthetase]-adenylyl-L-tyrosine phosphorylase activity"/>
    <property type="evidence" value="ECO:0007669"/>
    <property type="project" value="UniProtKB-EC"/>
</dbReference>
<protein>
    <recommendedName>
        <fullName evidence="7">Bifunctional glutamine synthetase adenylyltransferase/adenylyl-removing enzyme</fullName>
    </recommendedName>
    <alternativeName>
        <fullName evidence="7">ATP:glutamine synthetase adenylyltransferase</fullName>
    </alternativeName>
    <alternativeName>
        <fullName evidence="7">ATase</fullName>
    </alternativeName>
    <domain>
        <recommendedName>
            <fullName evidence="7">Glutamine synthetase adenylyl-L-tyrosine phosphorylase</fullName>
            <ecNumber evidence="7">2.7.7.89</ecNumber>
        </recommendedName>
        <alternativeName>
            <fullName evidence="7">Adenylyl removase</fullName>
            <shortName evidence="7">AR</shortName>
            <shortName evidence="7">AT-N</shortName>
        </alternativeName>
    </domain>
    <domain>
        <recommendedName>
            <fullName evidence="7">Glutamine synthetase adenylyl transferase</fullName>
            <ecNumber evidence="7">2.7.7.42</ecNumber>
        </recommendedName>
        <alternativeName>
            <fullName evidence="7">Adenylyl transferase</fullName>
            <shortName evidence="7">AT</shortName>
            <shortName evidence="7">AT-C</shortName>
        </alternativeName>
    </domain>
</protein>
<comment type="cofactor">
    <cofactor evidence="7">
        <name>Mg(2+)</name>
        <dbReference type="ChEBI" id="CHEBI:18420"/>
    </cofactor>
</comment>
<dbReference type="PANTHER" id="PTHR30621">
    <property type="entry name" value="GLUTAMINE SYNTHETASE ADENYLYLTRANSFERASE"/>
    <property type="match status" value="1"/>
</dbReference>
<reference evidence="10 11" key="1">
    <citation type="submission" date="2024-07" db="EMBL/GenBank/DDBJ databases">
        <authorList>
            <person name="Lee S."/>
            <person name="Kang M."/>
        </authorList>
    </citation>
    <scope>NUCLEOTIDE SEQUENCE [LARGE SCALE GENOMIC DNA]</scope>
    <source>
        <strain evidence="10 11">DS6</strain>
    </source>
</reference>
<dbReference type="Gene3D" id="1.20.120.330">
    <property type="entry name" value="Nucleotidyltransferases domain 2"/>
    <property type="match status" value="2"/>
</dbReference>
<dbReference type="GO" id="GO:0008882">
    <property type="term" value="F:[glutamate-ammonia-ligase] adenylyltransferase activity"/>
    <property type="evidence" value="ECO:0007669"/>
    <property type="project" value="UniProtKB-EC"/>
</dbReference>
<dbReference type="Pfam" id="PF08335">
    <property type="entry name" value="GlnD_UR_UTase"/>
    <property type="match status" value="2"/>
</dbReference>
<dbReference type="SUPFAM" id="SSF81593">
    <property type="entry name" value="Nucleotidyltransferase substrate binding subunit/domain"/>
    <property type="match status" value="2"/>
</dbReference>
<dbReference type="EC" id="2.7.7.89" evidence="7"/>
<evidence type="ECO:0000259" key="9">
    <source>
        <dbReference type="Pfam" id="PF08335"/>
    </source>
</evidence>
<evidence type="ECO:0000313" key="11">
    <source>
        <dbReference type="Proteomes" id="UP001556631"/>
    </source>
</evidence>
<dbReference type="CDD" id="cd05401">
    <property type="entry name" value="NT_GlnE_GlnD_like"/>
    <property type="match status" value="2"/>
</dbReference>
<feature type="domain" description="Glutamate-ammonia ligase adenylyltransferase repeated" evidence="8">
    <location>
        <begin position="79"/>
        <end position="323"/>
    </location>
</feature>
<evidence type="ECO:0000256" key="6">
    <source>
        <dbReference type="ARBA" id="ARBA00023268"/>
    </source>
</evidence>
<evidence type="ECO:0000256" key="7">
    <source>
        <dbReference type="HAMAP-Rule" id="MF_00802"/>
    </source>
</evidence>
<comment type="similarity">
    <text evidence="7">Belongs to the GlnE family.</text>
</comment>
<name>A0ABV3SVK0_9ACTN</name>
<dbReference type="PANTHER" id="PTHR30621:SF0">
    <property type="entry name" value="BIFUNCTIONAL GLUTAMINE SYNTHETASE ADENYLYLTRANSFERASE_ADENYLYL-REMOVING ENZYME"/>
    <property type="match status" value="1"/>
</dbReference>
<dbReference type="InterPro" id="IPR023057">
    <property type="entry name" value="GlnE"/>
</dbReference>
<feature type="region of interest" description="Adenylyl removase" evidence="7">
    <location>
        <begin position="1"/>
        <end position="492"/>
    </location>
</feature>
<evidence type="ECO:0000256" key="2">
    <source>
        <dbReference type="ARBA" id="ARBA00022695"/>
    </source>
</evidence>
<feature type="domain" description="PII-uridylyltransferase/Glutamine-synthetase adenylyltransferase" evidence="9">
    <location>
        <begin position="348"/>
        <end position="488"/>
    </location>
</feature>
<gene>
    <name evidence="7" type="primary">glnE</name>
    <name evidence="10" type="ORF">AB3X52_04905</name>
</gene>
<proteinExistence type="inferred from homology"/>
<comment type="catalytic activity">
    <reaction evidence="7">
        <text>[glutamine synthetase]-L-tyrosine + ATP = [glutamine synthetase]-O(4)-(5'-adenylyl)-L-tyrosine + diphosphate</text>
        <dbReference type="Rhea" id="RHEA:18589"/>
        <dbReference type="Rhea" id="RHEA-COMP:10660"/>
        <dbReference type="Rhea" id="RHEA-COMP:10661"/>
        <dbReference type="ChEBI" id="CHEBI:30616"/>
        <dbReference type="ChEBI" id="CHEBI:33019"/>
        <dbReference type="ChEBI" id="CHEBI:46858"/>
        <dbReference type="ChEBI" id="CHEBI:83624"/>
        <dbReference type="EC" id="2.7.7.42"/>
    </reaction>
</comment>
<evidence type="ECO:0000256" key="5">
    <source>
        <dbReference type="ARBA" id="ARBA00022842"/>
    </source>
</evidence>
<dbReference type="SUPFAM" id="SSF81301">
    <property type="entry name" value="Nucleotidyltransferase"/>
    <property type="match status" value="2"/>
</dbReference>